<dbReference type="AlphaFoldDB" id="A0A835ZPU6"/>
<protein>
    <submittedName>
        <fullName evidence="2">Uncharacterized protein</fullName>
    </submittedName>
</protein>
<comment type="caution">
    <text evidence="2">The sequence shown here is derived from an EMBL/GenBank/DDBJ whole genome shotgun (WGS) entry which is preliminary data.</text>
</comment>
<evidence type="ECO:0000313" key="3">
    <source>
        <dbReference type="Proteomes" id="UP000664991"/>
    </source>
</evidence>
<feature type="non-terminal residue" evidence="2">
    <location>
        <position position="1"/>
    </location>
</feature>
<dbReference type="EMBL" id="JAEMGP010000018">
    <property type="protein sequence ID" value="KAG5197968.1"/>
    <property type="molecule type" value="Genomic_DNA"/>
</dbReference>
<organism evidence="2 3">
    <name type="scientific">Ovis aries</name>
    <name type="common">Sheep</name>
    <dbReference type="NCBI Taxonomy" id="9940"/>
    <lineage>
        <taxon>Eukaryota</taxon>
        <taxon>Metazoa</taxon>
        <taxon>Chordata</taxon>
        <taxon>Craniata</taxon>
        <taxon>Vertebrata</taxon>
        <taxon>Euteleostomi</taxon>
        <taxon>Mammalia</taxon>
        <taxon>Eutheria</taxon>
        <taxon>Laurasiatheria</taxon>
        <taxon>Artiodactyla</taxon>
        <taxon>Ruminantia</taxon>
        <taxon>Pecora</taxon>
        <taxon>Bovidae</taxon>
        <taxon>Caprinae</taxon>
        <taxon>Ovis</taxon>
    </lineage>
</organism>
<reference evidence="2 3" key="1">
    <citation type="submission" date="2020-12" db="EMBL/GenBank/DDBJ databases">
        <title>De novo assembly of Tibetan sheep genome.</title>
        <authorList>
            <person name="Li X."/>
        </authorList>
    </citation>
    <scope>NUCLEOTIDE SEQUENCE [LARGE SCALE GENOMIC DNA]</scope>
    <source>
        <tissue evidence="2">Heart</tissue>
    </source>
</reference>
<evidence type="ECO:0000256" key="1">
    <source>
        <dbReference type="SAM" id="MobiDB-lite"/>
    </source>
</evidence>
<evidence type="ECO:0000313" key="2">
    <source>
        <dbReference type="EMBL" id="KAG5197968.1"/>
    </source>
</evidence>
<sequence>SRQKGFYLRACGARALASGRVILGGCLCQAQWQAPGVYMSGRRTSFSEDGKASGSRGSSSKVLRAHSSQVPWPTESPPVRTRWMAETKSAQPSSKQGREREKGGQQKQCAHGRRQGAAGPHLQAGCPRASSSVPYSWRVSLASPVGLGSQETPKQGSPLLRKLKNLNRGGKLEKAGAFHPKRRSSQYKGKYGSPAERQQRGDRRVHKYSSRKSRVPAPRGTARRLSPEGYWEMAGL</sequence>
<accession>A0A835ZPU6</accession>
<feature type="region of interest" description="Disordered" evidence="1">
    <location>
        <begin position="44"/>
        <end position="130"/>
    </location>
</feature>
<proteinExistence type="predicted"/>
<name>A0A835ZPU6_SHEEP</name>
<feature type="region of interest" description="Disordered" evidence="1">
    <location>
        <begin position="167"/>
        <end position="236"/>
    </location>
</feature>
<dbReference type="Proteomes" id="UP000664991">
    <property type="component" value="Unassembled WGS sequence"/>
</dbReference>
<gene>
    <name evidence="2" type="ORF">JEQ12_007658</name>
</gene>
<feature type="compositionally biased region" description="Basic residues" evidence="1">
    <location>
        <begin position="203"/>
        <end position="214"/>
    </location>
</feature>